<evidence type="ECO:0000313" key="2">
    <source>
        <dbReference type="EMBL" id="XCB32546.1"/>
    </source>
</evidence>
<proteinExistence type="predicted"/>
<dbReference type="EMBL" id="CP132942">
    <property type="protein sequence ID" value="XCB32546.1"/>
    <property type="molecule type" value="Genomic_DNA"/>
</dbReference>
<keyword evidence="2" id="KW-0378">Hydrolase</keyword>
<reference evidence="2" key="2">
    <citation type="journal article" date="2024" name="Environ. Microbiol.">
        <title>Genome analysis and description of Tunturibacter gen. nov. expands the diversity of Terriglobia in tundra soils.</title>
        <authorList>
            <person name="Messyasz A."/>
            <person name="Mannisto M.K."/>
            <person name="Kerkhof L.J."/>
            <person name="Haggblom M.M."/>
        </authorList>
    </citation>
    <scope>NUCLEOTIDE SEQUENCE</scope>
    <source>
        <strain evidence="2">X5P6</strain>
    </source>
</reference>
<sequence length="198" mass="21900">MNSALAGKRPPFRFRPETPMSDEDLMRFCAANDIARVEREVDGEILVMSPAGNRTGRRNAAIISALDTWAQKDGRGYVFDSSTGFTLPDGSMRSPDASWVEASRWNALSRVDQNRFSPICPDFLIELRSQSDELSALEAKMTRWIASGAKLAWLIDAEREIVGIYRPGAALETFQRPGSIQGSGVVDGFTLDLARIWA</sequence>
<dbReference type="CDD" id="cd06260">
    <property type="entry name" value="DUF820-like"/>
    <property type="match status" value="1"/>
</dbReference>
<reference evidence="2" key="1">
    <citation type="submission" date="2023-08" db="EMBL/GenBank/DDBJ databases">
        <authorList>
            <person name="Messyasz A."/>
            <person name="Mannisto M.K."/>
            <person name="Kerkhof L.J."/>
            <person name="Haggblom M."/>
        </authorList>
    </citation>
    <scope>NUCLEOTIDE SEQUENCE</scope>
    <source>
        <strain evidence="2">X5P6</strain>
    </source>
</reference>
<dbReference type="Gene3D" id="3.90.1570.10">
    <property type="entry name" value="tt1808, chain A"/>
    <property type="match status" value="1"/>
</dbReference>
<dbReference type="InterPro" id="IPR008538">
    <property type="entry name" value="Uma2"/>
</dbReference>
<evidence type="ECO:0000259" key="1">
    <source>
        <dbReference type="Pfam" id="PF05685"/>
    </source>
</evidence>
<name>A0AAU7ZNM6_9BACT</name>
<dbReference type="PANTHER" id="PTHR34107">
    <property type="entry name" value="SLL0198 PROTEIN-RELATED"/>
    <property type="match status" value="1"/>
</dbReference>
<gene>
    <name evidence="2" type="ORF">RBB77_19200</name>
</gene>
<dbReference type="RefSeq" id="WP_353063394.1">
    <property type="nucleotide sequence ID" value="NZ_CP132942.1"/>
</dbReference>
<keyword evidence="2" id="KW-0255">Endonuclease</keyword>
<dbReference type="InterPro" id="IPR012296">
    <property type="entry name" value="Nuclease_put_TT1808"/>
</dbReference>
<dbReference type="PANTHER" id="PTHR34107:SF7">
    <property type="entry name" value="SLR2092 PROTEIN"/>
    <property type="match status" value="1"/>
</dbReference>
<protein>
    <submittedName>
        <fullName evidence="2">Uma2 family endonuclease</fullName>
    </submittedName>
</protein>
<dbReference type="Pfam" id="PF05685">
    <property type="entry name" value="Uma2"/>
    <property type="match status" value="1"/>
</dbReference>
<dbReference type="GO" id="GO:0004519">
    <property type="term" value="F:endonuclease activity"/>
    <property type="evidence" value="ECO:0007669"/>
    <property type="project" value="UniProtKB-KW"/>
</dbReference>
<accession>A0AAU7ZNM6</accession>
<dbReference type="InterPro" id="IPR011335">
    <property type="entry name" value="Restrct_endonuc-II-like"/>
</dbReference>
<dbReference type="SUPFAM" id="SSF52980">
    <property type="entry name" value="Restriction endonuclease-like"/>
    <property type="match status" value="1"/>
</dbReference>
<organism evidence="2">
    <name type="scientific">Tunturiibacter psychrotolerans</name>
    <dbReference type="NCBI Taxonomy" id="3069686"/>
    <lineage>
        <taxon>Bacteria</taxon>
        <taxon>Pseudomonadati</taxon>
        <taxon>Acidobacteriota</taxon>
        <taxon>Terriglobia</taxon>
        <taxon>Terriglobales</taxon>
        <taxon>Acidobacteriaceae</taxon>
        <taxon>Tunturiibacter</taxon>
    </lineage>
</organism>
<feature type="domain" description="Putative restriction endonuclease" evidence="1">
    <location>
        <begin position="23"/>
        <end position="193"/>
    </location>
</feature>
<dbReference type="KEGG" id="tpsc:RBB77_19200"/>
<keyword evidence="2" id="KW-0540">Nuclease</keyword>
<dbReference type="AlphaFoldDB" id="A0AAU7ZNM6"/>